<reference evidence="4 5" key="1">
    <citation type="journal article" date="2015" name="Genome Announc.">
        <title>Expanding the biotechnology potential of lactobacilli through comparative genomics of 213 strains and associated genera.</title>
        <authorList>
            <person name="Sun Z."/>
            <person name="Harris H.M."/>
            <person name="McCann A."/>
            <person name="Guo C."/>
            <person name="Argimon S."/>
            <person name="Zhang W."/>
            <person name="Yang X."/>
            <person name="Jeffery I.B."/>
            <person name="Cooney J.C."/>
            <person name="Kagawa T.F."/>
            <person name="Liu W."/>
            <person name="Song Y."/>
            <person name="Salvetti E."/>
            <person name="Wrobel A."/>
            <person name="Rasinkangas P."/>
            <person name="Parkhill J."/>
            <person name="Rea M.C."/>
            <person name="O'Sullivan O."/>
            <person name="Ritari J."/>
            <person name="Douillard F.P."/>
            <person name="Paul Ross R."/>
            <person name="Yang R."/>
            <person name="Briner A.E."/>
            <person name="Felis G.E."/>
            <person name="de Vos W.M."/>
            <person name="Barrangou R."/>
            <person name="Klaenhammer T.R."/>
            <person name="Caufield P.W."/>
            <person name="Cui Y."/>
            <person name="Zhang H."/>
            <person name="O'Toole P.W."/>
        </authorList>
    </citation>
    <scope>NUCLEOTIDE SEQUENCE [LARGE SCALE GENOMIC DNA]</scope>
    <source>
        <strain evidence="4 5">DSM 20314</strain>
    </source>
</reference>
<accession>A0A837RAT8</accession>
<organism evidence="4 5">
    <name type="scientific">Lactiplantibacillus pentosus DSM 20314</name>
    <dbReference type="NCBI Taxonomy" id="1423791"/>
    <lineage>
        <taxon>Bacteria</taxon>
        <taxon>Bacillati</taxon>
        <taxon>Bacillota</taxon>
        <taxon>Bacilli</taxon>
        <taxon>Lactobacillales</taxon>
        <taxon>Lactobacillaceae</taxon>
        <taxon>Lactiplantibacillus</taxon>
    </lineage>
</organism>
<sequence length="364" mass="39212">MLSKVYFSYINKKSIKKQSLIRGGSTMQNQSLILVTGANGFLASHIIKQLLTAGYAVRGTLRSLDKAAGVQQTLAGTPNLDQLSFVALDLTQEAGWNDAMQGVTTVMSVAAPVFVNQGQASAAVANAAKDGTLRIMKAATAAGVKRVVMTANLGAVGFSRLDHQRPVTEADWTKVDQAGLSLYEQSKLVAEQAGWDYQRQHPEGPEFTTVNAGAMLGPSLNGHVTGSYNLVNRLLTGQAMPNLVVNVVDVRDVADLEVRVMAAPEAANQRYLAVAPKPVSMAAIRSLIQQQRPQLAAKLTKHLVPDWFVHGLAPFNRQLREANLMMRLNHDVSIQKAEQLGWQPRTADTAVLAAVDTLVKNGLK</sequence>
<dbReference type="InterPro" id="IPR036291">
    <property type="entry name" value="NAD(P)-bd_dom_sf"/>
</dbReference>
<dbReference type="Proteomes" id="UP000051020">
    <property type="component" value="Unassembled WGS sequence"/>
</dbReference>
<comment type="caution">
    <text evidence="4">The sequence shown here is derived from an EMBL/GenBank/DDBJ whole genome shotgun (WGS) entry which is preliminary data.</text>
</comment>
<name>A0A837RAT8_LACPE</name>
<comment type="similarity">
    <text evidence="2">Belongs to the NAD(P)-dependent epimerase/dehydratase family. Dihydroflavonol-4-reductase subfamily.</text>
</comment>
<feature type="domain" description="NAD-dependent epimerase/dehydratase" evidence="3">
    <location>
        <begin position="33"/>
        <end position="268"/>
    </location>
</feature>
<dbReference type="InterPro" id="IPR001509">
    <property type="entry name" value="Epimerase_deHydtase"/>
</dbReference>
<evidence type="ECO:0000313" key="4">
    <source>
        <dbReference type="EMBL" id="KRK24145.1"/>
    </source>
</evidence>
<evidence type="ECO:0000256" key="2">
    <source>
        <dbReference type="ARBA" id="ARBA00023445"/>
    </source>
</evidence>
<dbReference type="GO" id="GO:0016616">
    <property type="term" value="F:oxidoreductase activity, acting on the CH-OH group of donors, NAD or NADP as acceptor"/>
    <property type="evidence" value="ECO:0007669"/>
    <property type="project" value="TreeGrafter"/>
</dbReference>
<dbReference type="AlphaFoldDB" id="A0A837RAT8"/>
<dbReference type="PANTHER" id="PTHR10366">
    <property type="entry name" value="NAD DEPENDENT EPIMERASE/DEHYDRATASE"/>
    <property type="match status" value="1"/>
</dbReference>
<dbReference type="InterPro" id="IPR050425">
    <property type="entry name" value="NAD(P)_dehydrat-like"/>
</dbReference>
<dbReference type="Gene3D" id="3.40.50.720">
    <property type="entry name" value="NAD(P)-binding Rossmann-like Domain"/>
    <property type="match status" value="1"/>
</dbReference>
<dbReference type="PANTHER" id="PTHR10366:SF564">
    <property type="entry name" value="STEROL-4-ALPHA-CARBOXYLATE 3-DEHYDROGENASE, DECARBOXYLATING"/>
    <property type="match status" value="1"/>
</dbReference>
<dbReference type="EMBL" id="AZCU01000011">
    <property type="protein sequence ID" value="KRK24145.1"/>
    <property type="molecule type" value="Genomic_DNA"/>
</dbReference>
<dbReference type="SUPFAM" id="SSF51735">
    <property type="entry name" value="NAD(P)-binding Rossmann-fold domains"/>
    <property type="match status" value="1"/>
</dbReference>
<keyword evidence="1" id="KW-0560">Oxidoreductase</keyword>
<evidence type="ECO:0000313" key="5">
    <source>
        <dbReference type="Proteomes" id="UP000051020"/>
    </source>
</evidence>
<evidence type="ECO:0000256" key="1">
    <source>
        <dbReference type="ARBA" id="ARBA00023002"/>
    </source>
</evidence>
<gene>
    <name evidence="4" type="ORF">FD24_GL000511</name>
</gene>
<evidence type="ECO:0000259" key="3">
    <source>
        <dbReference type="Pfam" id="PF01370"/>
    </source>
</evidence>
<protein>
    <submittedName>
        <fullName evidence="4">Oxidoreductase</fullName>
    </submittedName>
</protein>
<proteinExistence type="inferred from homology"/>
<dbReference type="Pfam" id="PF01370">
    <property type="entry name" value="Epimerase"/>
    <property type="match status" value="1"/>
</dbReference>